<feature type="compositionally biased region" description="Gly residues" evidence="1">
    <location>
        <begin position="34"/>
        <end position="66"/>
    </location>
</feature>
<accession>A0ABR1UMA4</accession>
<organism evidence="2 3">
    <name type="scientific">Apiospora saccharicola</name>
    <dbReference type="NCBI Taxonomy" id="335842"/>
    <lineage>
        <taxon>Eukaryota</taxon>
        <taxon>Fungi</taxon>
        <taxon>Dikarya</taxon>
        <taxon>Ascomycota</taxon>
        <taxon>Pezizomycotina</taxon>
        <taxon>Sordariomycetes</taxon>
        <taxon>Xylariomycetidae</taxon>
        <taxon>Amphisphaeriales</taxon>
        <taxon>Apiosporaceae</taxon>
        <taxon>Apiospora</taxon>
    </lineage>
</organism>
<protein>
    <submittedName>
        <fullName evidence="2">Uncharacterized protein</fullName>
    </submittedName>
</protein>
<dbReference type="EMBL" id="JAQQWM010000006">
    <property type="protein sequence ID" value="KAK8060060.1"/>
    <property type="molecule type" value="Genomic_DNA"/>
</dbReference>
<keyword evidence="3" id="KW-1185">Reference proteome</keyword>
<proteinExistence type="predicted"/>
<reference evidence="2 3" key="1">
    <citation type="submission" date="2023-01" db="EMBL/GenBank/DDBJ databases">
        <title>Analysis of 21 Apiospora genomes using comparative genomics revels a genus with tremendous synthesis potential of carbohydrate active enzymes and secondary metabolites.</title>
        <authorList>
            <person name="Sorensen T."/>
        </authorList>
    </citation>
    <scope>NUCLEOTIDE SEQUENCE [LARGE SCALE GENOMIC DNA]</scope>
    <source>
        <strain evidence="2 3">CBS 83171</strain>
    </source>
</reference>
<dbReference type="Proteomes" id="UP001446871">
    <property type="component" value="Unassembled WGS sequence"/>
</dbReference>
<name>A0ABR1UMA4_9PEZI</name>
<comment type="caution">
    <text evidence="2">The sequence shown here is derived from an EMBL/GenBank/DDBJ whole genome shotgun (WGS) entry which is preliminary data.</text>
</comment>
<feature type="region of interest" description="Disordered" evidence="1">
    <location>
        <begin position="1"/>
        <end position="66"/>
    </location>
</feature>
<evidence type="ECO:0000256" key="1">
    <source>
        <dbReference type="SAM" id="MobiDB-lite"/>
    </source>
</evidence>
<evidence type="ECO:0000313" key="2">
    <source>
        <dbReference type="EMBL" id="KAK8060060.1"/>
    </source>
</evidence>
<sequence>MCFGSSKRGTGGYGSSQPTKVVHHHHGPEMGTAGYSGGHGMGGHHLGGRTGRSSGGGMMGSSGGGRMGGGGGNMGGGVGGGMMSGLGKLAGFGKQGGKVSTYVNVSSNIIILLPDVVDLLVLGGGTTGSLLGSRAAGVGVGVGVLVIDIIQLLVVRVGLVLGGGADASLRLGSGRADGVVLGLLLDVALIERGQECVADLGPVLANARPMTVRFSKSSRGV</sequence>
<gene>
    <name evidence="2" type="ORF">PG996_009990</name>
</gene>
<evidence type="ECO:0000313" key="3">
    <source>
        <dbReference type="Proteomes" id="UP001446871"/>
    </source>
</evidence>